<sequence>RPPPHSATRITRCGHIVGKECLLAWLDISCACPVCNCPLFDATDEEITERDVAFVYKKLRWLWRKWEIFAAIERVLWRKRYEQGWREERAPGVDPVVEERVEGEFWDGEMGEEEGSEEGEIVERVEMDEEDEEMEDGDEGYDNEGYDAENEDEGDDDVGSSEDMDISDSSE</sequence>
<dbReference type="AlphaFoldDB" id="W6Z2A4"/>
<dbReference type="InterPro" id="IPR001841">
    <property type="entry name" value="Znf_RING"/>
</dbReference>
<proteinExistence type="predicted"/>
<dbReference type="SUPFAM" id="SSF57850">
    <property type="entry name" value="RING/U-box"/>
    <property type="match status" value="1"/>
</dbReference>
<dbReference type="eggNOG" id="ENOG502RFPR">
    <property type="taxonomic scope" value="Eukaryota"/>
</dbReference>
<feature type="domain" description="RING-type" evidence="2">
    <location>
        <begin position="8"/>
        <end position="36"/>
    </location>
</feature>
<gene>
    <name evidence="3" type="ORF">COCMIDRAFT_26044</name>
</gene>
<feature type="non-terminal residue" evidence="3">
    <location>
        <position position="1"/>
    </location>
</feature>
<dbReference type="Pfam" id="PF13639">
    <property type="entry name" value="zf-RING_2"/>
    <property type="match status" value="1"/>
</dbReference>
<dbReference type="GeneID" id="19120869"/>
<keyword evidence="4" id="KW-1185">Reference proteome</keyword>
<evidence type="ECO:0000313" key="3">
    <source>
        <dbReference type="EMBL" id="EUC45882.1"/>
    </source>
</evidence>
<organism evidence="3 4">
    <name type="scientific">Bipolaris oryzae ATCC 44560</name>
    <dbReference type="NCBI Taxonomy" id="930090"/>
    <lineage>
        <taxon>Eukaryota</taxon>
        <taxon>Fungi</taxon>
        <taxon>Dikarya</taxon>
        <taxon>Ascomycota</taxon>
        <taxon>Pezizomycotina</taxon>
        <taxon>Dothideomycetes</taxon>
        <taxon>Pleosporomycetidae</taxon>
        <taxon>Pleosporales</taxon>
        <taxon>Pleosporineae</taxon>
        <taxon>Pleosporaceae</taxon>
        <taxon>Bipolaris</taxon>
    </lineage>
</organism>
<dbReference type="EMBL" id="KI963976">
    <property type="protein sequence ID" value="EUC45882.1"/>
    <property type="molecule type" value="Genomic_DNA"/>
</dbReference>
<evidence type="ECO:0000259" key="2">
    <source>
        <dbReference type="Pfam" id="PF13639"/>
    </source>
</evidence>
<dbReference type="RefSeq" id="XP_007687615.1">
    <property type="nucleotide sequence ID" value="XM_007689425.1"/>
</dbReference>
<dbReference type="KEGG" id="bor:COCMIDRAFT_26044"/>
<evidence type="ECO:0000313" key="4">
    <source>
        <dbReference type="Proteomes" id="UP000054032"/>
    </source>
</evidence>
<feature type="region of interest" description="Disordered" evidence="1">
    <location>
        <begin position="103"/>
        <end position="171"/>
    </location>
</feature>
<dbReference type="OrthoDB" id="2849579at2759"/>
<feature type="compositionally biased region" description="Acidic residues" evidence="1">
    <location>
        <begin position="104"/>
        <end position="171"/>
    </location>
</feature>
<reference evidence="3 4" key="1">
    <citation type="journal article" date="2013" name="PLoS Genet.">
        <title>Comparative genome structure, secondary metabolite, and effector coding capacity across Cochliobolus pathogens.</title>
        <authorList>
            <person name="Condon B.J."/>
            <person name="Leng Y."/>
            <person name="Wu D."/>
            <person name="Bushley K.E."/>
            <person name="Ohm R.A."/>
            <person name="Otillar R."/>
            <person name="Martin J."/>
            <person name="Schackwitz W."/>
            <person name="Grimwood J."/>
            <person name="MohdZainudin N."/>
            <person name="Xue C."/>
            <person name="Wang R."/>
            <person name="Manning V.A."/>
            <person name="Dhillon B."/>
            <person name="Tu Z.J."/>
            <person name="Steffenson B.J."/>
            <person name="Salamov A."/>
            <person name="Sun H."/>
            <person name="Lowry S."/>
            <person name="LaButti K."/>
            <person name="Han J."/>
            <person name="Copeland A."/>
            <person name="Lindquist E."/>
            <person name="Barry K."/>
            <person name="Schmutz J."/>
            <person name="Baker S.E."/>
            <person name="Ciuffetti L.M."/>
            <person name="Grigoriev I.V."/>
            <person name="Zhong S."/>
            <person name="Turgeon B.G."/>
        </authorList>
    </citation>
    <scope>NUCLEOTIDE SEQUENCE [LARGE SCALE GENOMIC DNA]</scope>
    <source>
        <strain evidence="3 4">ATCC 44560</strain>
    </source>
</reference>
<dbReference type="Proteomes" id="UP000054032">
    <property type="component" value="Unassembled WGS sequence"/>
</dbReference>
<name>W6Z2A4_COCMI</name>
<evidence type="ECO:0000256" key="1">
    <source>
        <dbReference type="SAM" id="MobiDB-lite"/>
    </source>
</evidence>
<dbReference type="STRING" id="930090.W6Z2A4"/>
<protein>
    <recommendedName>
        <fullName evidence="2">RING-type domain-containing protein</fullName>
    </recommendedName>
</protein>
<dbReference type="InterPro" id="IPR013083">
    <property type="entry name" value="Znf_RING/FYVE/PHD"/>
</dbReference>
<dbReference type="HOGENOM" id="CLU_102246_0_0_1"/>
<accession>W6Z2A4</accession>
<dbReference type="Gene3D" id="3.30.40.10">
    <property type="entry name" value="Zinc/RING finger domain, C3HC4 (zinc finger)"/>
    <property type="match status" value="1"/>
</dbReference>